<reference evidence="1" key="1">
    <citation type="submission" date="2023-06" db="EMBL/GenBank/DDBJ databases">
        <title>Phylogenetic Diversity of Rhizobium strains.</title>
        <authorList>
            <person name="Moura F.T."/>
            <person name="Helene L.C.F."/>
            <person name="Hungria M."/>
        </authorList>
    </citation>
    <scope>NUCLEOTIDE SEQUENCE</scope>
    <source>
        <strain evidence="1">CCGE524</strain>
    </source>
</reference>
<dbReference type="RefSeq" id="WP_285883587.1">
    <property type="nucleotide sequence ID" value="NZ_JARFYN010000062.1"/>
</dbReference>
<evidence type="ECO:0000313" key="2">
    <source>
        <dbReference type="Proteomes" id="UP001172630"/>
    </source>
</evidence>
<dbReference type="EMBL" id="JARFYN010000062">
    <property type="protein sequence ID" value="MDL2409903.1"/>
    <property type="molecule type" value="Genomic_DNA"/>
</dbReference>
<gene>
    <name evidence="1" type="ORF">PY650_30650</name>
</gene>
<protein>
    <submittedName>
        <fullName evidence="1">Uncharacterized protein</fullName>
    </submittedName>
</protein>
<dbReference type="Proteomes" id="UP001172630">
    <property type="component" value="Unassembled WGS sequence"/>
</dbReference>
<name>A0ABT7KMN8_9HYPH</name>
<evidence type="ECO:0000313" key="1">
    <source>
        <dbReference type="EMBL" id="MDL2409903.1"/>
    </source>
</evidence>
<accession>A0ABT7KMN8</accession>
<organism evidence="1 2">
    <name type="scientific">Rhizobium calliandrae</name>
    <dbReference type="NCBI Taxonomy" id="1312182"/>
    <lineage>
        <taxon>Bacteria</taxon>
        <taxon>Pseudomonadati</taxon>
        <taxon>Pseudomonadota</taxon>
        <taxon>Alphaproteobacteria</taxon>
        <taxon>Hyphomicrobiales</taxon>
        <taxon>Rhizobiaceae</taxon>
        <taxon>Rhizobium/Agrobacterium group</taxon>
        <taxon>Rhizobium</taxon>
    </lineage>
</organism>
<sequence>MENHSGASRALGIDALAMRGIATAVQELRRYLRATSALRGALAIARAGLRADLQRHQLLSGKADHLAQQIGVGLVGI</sequence>
<keyword evidence="2" id="KW-1185">Reference proteome</keyword>
<comment type="caution">
    <text evidence="1">The sequence shown here is derived from an EMBL/GenBank/DDBJ whole genome shotgun (WGS) entry which is preliminary data.</text>
</comment>
<proteinExistence type="predicted"/>